<feature type="transmembrane region" description="Helical" evidence="2">
    <location>
        <begin position="268"/>
        <end position="289"/>
    </location>
</feature>
<organism evidence="3 4">
    <name type="scientific">Acetobacter thailandicus</name>
    <dbReference type="NCBI Taxonomy" id="1502842"/>
    <lineage>
        <taxon>Bacteria</taxon>
        <taxon>Pseudomonadati</taxon>
        <taxon>Pseudomonadota</taxon>
        <taxon>Alphaproteobacteria</taxon>
        <taxon>Acetobacterales</taxon>
        <taxon>Acetobacteraceae</taxon>
        <taxon>Acetobacter</taxon>
    </lineage>
</organism>
<comment type="similarity">
    <text evidence="1">Belongs to the 2-hydroxycarboxylate transporter (2-HCT) (TC 2.A.24) family.</text>
</comment>
<evidence type="ECO:0000256" key="1">
    <source>
        <dbReference type="PIRNR" id="PIRNR005348"/>
    </source>
</evidence>
<feature type="transmembrane region" description="Helical" evidence="2">
    <location>
        <begin position="327"/>
        <end position="349"/>
    </location>
</feature>
<keyword evidence="2" id="KW-1133">Transmembrane helix</keyword>
<evidence type="ECO:0000313" key="4">
    <source>
        <dbReference type="Proteomes" id="UP001301152"/>
    </source>
</evidence>
<keyword evidence="4" id="KW-1185">Reference proteome</keyword>
<feature type="transmembrane region" description="Helical" evidence="2">
    <location>
        <begin position="301"/>
        <end position="321"/>
    </location>
</feature>
<feature type="transmembrane region" description="Helical" evidence="2">
    <location>
        <begin position="50"/>
        <end position="70"/>
    </location>
</feature>
<feature type="transmembrane region" description="Helical" evidence="2">
    <location>
        <begin position="118"/>
        <end position="140"/>
    </location>
</feature>
<dbReference type="Pfam" id="PF03390">
    <property type="entry name" value="2HCT"/>
    <property type="match status" value="1"/>
</dbReference>
<reference evidence="3 4" key="1">
    <citation type="submission" date="2022-11" db="EMBL/GenBank/DDBJ databases">
        <title>Genome sequencing of Acetobacter type strain.</title>
        <authorList>
            <person name="Heo J."/>
            <person name="Lee D."/>
            <person name="Han B.-H."/>
            <person name="Hong S.-B."/>
            <person name="Kwon S.-W."/>
        </authorList>
    </citation>
    <scope>NUCLEOTIDE SEQUENCE [LARGE SCALE GENOMIC DNA]</scope>
    <source>
        <strain evidence="3 4">KACC 21253</strain>
    </source>
</reference>
<keyword evidence="1 2" id="KW-0472">Membrane</keyword>
<proteinExistence type="inferred from homology"/>
<keyword evidence="1" id="KW-0813">Transport</keyword>
<evidence type="ECO:0000313" key="3">
    <source>
        <dbReference type="EMBL" id="MCX2562951.1"/>
    </source>
</evidence>
<dbReference type="InterPro" id="IPR004679">
    <property type="entry name" value="2-OHcarboxylate_transport"/>
</dbReference>
<dbReference type="EMBL" id="JAPIUZ010000001">
    <property type="protein sequence ID" value="MCX2562951.1"/>
    <property type="molecule type" value="Genomic_DNA"/>
</dbReference>
<feature type="transmembrane region" description="Helical" evidence="2">
    <location>
        <begin position="147"/>
        <end position="174"/>
    </location>
</feature>
<evidence type="ECO:0000256" key="2">
    <source>
        <dbReference type="SAM" id="Phobius"/>
    </source>
</evidence>
<dbReference type="RefSeq" id="WP_158092930.1">
    <property type="nucleotide sequence ID" value="NZ_JAERKX010000011.1"/>
</dbReference>
<name>A0ABT3QCE8_9PROT</name>
<protein>
    <submittedName>
        <fullName evidence="3">2-hydroxycarboxylate transporter family protein</fullName>
    </submittedName>
</protein>
<dbReference type="Proteomes" id="UP001301152">
    <property type="component" value="Unassembled WGS sequence"/>
</dbReference>
<dbReference type="PANTHER" id="PTHR40033:SF1">
    <property type="entry name" value="CITRATE-SODIUM SYMPORTER"/>
    <property type="match status" value="1"/>
</dbReference>
<comment type="caution">
    <text evidence="3">The sequence shown here is derived from an EMBL/GenBank/DDBJ whole genome shotgun (WGS) entry which is preliminary data.</text>
</comment>
<accession>A0ABT3QCE8</accession>
<feature type="transmembrane region" description="Helical" evidence="2">
    <location>
        <begin position="180"/>
        <end position="204"/>
    </location>
</feature>
<feature type="transmembrane region" description="Helical" evidence="2">
    <location>
        <begin position="90"/>
        <end position="106"/>
    </location>
</feature>
<keyword evidence="1" id="KW-0769">Symport</keyword>
<dbReference type="PIRSF" id="PIRSF005348">
    <property type="entry name" value="YxkH"/>
    <property type="match status" value="1"/>
</dbReference>
<gene>
    <name evidence="3" type="ORF">OQ497_03055</name>
</gene>
<keyword evidence="2" id="KW-0812">Transmembrane</keyword>
<sequence>MPLPVFLIAAVCVIILVVQGRVSSDLCIMSVVLAVCSYPLAEIGHRIPGFRSVGGAVILNTFLPSALVFYGLLPHPLESAITAFYKQSNFLYLFVTAVVVGSIFSMNRKTLLANIIKVLNPLAVASLVAFGVGMAVGLLCGLDAKYILFFILVPVMAGGVGEGAVPLATGYAAITHQSEASLIGGLLPIVAMANICAIVIAGGLHTLGVRKPVLTGNGNLLIMDAENDEADPQVHLPLISDPGRVATSGLALITLYGVSSVIEHVISFPAPLIMLFLAIMLKTGHLIPVSMEEGARWIYRFFATSCTYPLMFCIGVVLTPWQPLVAAFSPAICITVACTVAALAGTGFIMARFLRMYPVEAAMIMVCHASSGGAGDVAILSAGERLSLMASAQVATKIGGFVTVTLALLVYAWLHH</sequence>
<dbReference type="PANTHER" id="PTHR40033">
    <property type="entry name" value="NA(+)-MALATE SYMPORTER"/>
    <property type="match status" value="1"/>
</dbReference>
<feature type="transmembrane region" description="Helical" evidence="2">
    <location>
        <begin position="394"/>
        <end position="414"/>
    </location>
</feature>